<evidence type="ECO:0000259" key="2">
    <source>
        <dbReference type="Pfam" id="PF20415"/>
    </source>
</evidence>
<feature type="compositionally biased region" description="Polar residues" evidence="1">
    <location>
        <begin position="478"/>
        <end position="489"/>
    </location>
</feature>
<organism evidence="3 4">
    <name type="scientific">Hohenbuehelia grisea</name>
    <dbReference type="NCBI Taxonomy" id="104357"/>
    <lineage>
        <taxon>Eukaryota</taxon>
        <taxon>Fungi</taxon>
        <taxon>Dikarya</taxon>
        <taxon>Basidiomycota</taxon>
        <taxon>Agaricomycotina</taxon>
        <taxon>Agaricomycetes</taxon>
        <taxon>Agaricomycetidae</taxon>
        <taxon>Agaricales</taxon>
        <taxon>Pleurotineae</taxon>
        <taxon>Pleurotaceae</taxon>
        <taxon>Hohenbuehelia</taxon>
    </lineage>
</organism>
<dbReference type="Pfam" id="PF20415">
    <property type="entry name" value="DUF6699"/>
    <property type="match status" value="1"/>
</dbReference>
<evidence type="ECO:0000256" key="1">
    <source>
        <dbReference type="SAM" id="MobiDB-lite"/>
    </source>
</evidence>
<dbReference type="EMBL" id="JASNQZ010000015">
    <property type="protein sequence ID" value="KAL0947673.1"/>
    <property type="molecule type" value="Genomic_DNA"/>
</dbReference>
<protein>
    <recommendedName>
        <fullName evidence="2">DUF6699 domain-containing protein</fullName>
    </recommendedName>
</protein>
<feature type="region of interest" description="Disordered" evidence="1">
    <location>
        <begin position="472"/>
        <end position="505"/>
    </location>
</feature>
<evidence type="ECO:0000313" key="4">
    <source>
        <dbReference type="Proteomes" id="UP001556367"/>
    </source>
</evidence>
<feature type="region of interest" description="Disordered" evidence="1">
    <location>
        <begin position="1"/>
        <end position="28"/>
    </location>
</feature>
<evidence type="ECO:0000313" key="3">
    <source>
        <dbReference type="EMBL" id="KAL0947673.1"/>
    </source>
</evidence>
<comment type="caution">
    <text evidence="3">The sequence shown here is derived from an EMBL/GenBank/DDBJ whole genome shotgun (WGS) entry which is preliminary data.</text>
</comment>
<sequence>MPTPNVTPFIPPLHTPEAQHPPPVPSPGGPLAGWASLPQNPNNYPAFGTYPSTPYVNSPYIPHLSAHNTPVIPTGSYTPAGGPLNVPPVLPNGLSADYVGYPQMAPTPASAWAGGMNLPPGGPPVGWPGPASAPVQAPPGTPWHGGGGGGGYPAFQQPMSAAFPGMAGGPPGMMGGGPPPMMAGGMPPMGGMAPPPLGRPQGWGAPPVIPPMPGGYPHTPGMGGGYPMPMDPYGPPPAWAHAAAPAAAPLSRAAGQVGDRMDRFATGEHYGPVLEPFLVKVVKADVQVNALLGPQPDDDKAAYLKWNMLFPSQYCQRSTDPVTVSWMQDRGAPATFPRVTSMRILSKSIPWMITVRARNRVIGVTCGEVIDAIAENMGRHTSEVDYKALSKPMQRQVAENYRRHRSRAHGVPGGALGEGMKRLDWLGQDSMFGGVERNDRYVKEVCGDVLPCTFVLSCIKRYQMTEQEIREHEARARSLQSHARSVGSPSSRSTTTMTDESDEDD</sequence>
<dbReference type="Proteomes" id="UP001556367">
    <property type="component" value="Unassembled WGS sequence"/>
</dbReference>
<proteinExistence type="predicted"/>
<reference evidence="4" key="1">
    <citation type="submission" date="2024-06" db="EMBL/GenBank/DDBJ databases">
        <title>Multi-omics analyses provide insights into the biosynthesis of the anticancer antibiotic pleurotin in Hohenbuehelia grisea.</title>
        <authorList>
            <person name="Weaver J.A."/>
            <person name="Alberti F."/>
        </authorList>
    </citation>
    <scope>NUCLEOTIDE SEQUENCE [LARGE SCALE GENOMIC DNA]</scope>
    <source>
        <strain evidence="4">T-177</strain>
    </source>
</reference>
<keyword evidence="4" id="KW-1185">Reference proteome</keyword>
<gene>
    <name evidence="3" type="ORF">HGRIS_013761</name>
</gene>
<name>A0ABR3IWM2_9AGAR</name>
<feature type="domain" description="DUF6699" evidence="2">
    <location>
        <begin position="304"/>
        <end position="439"/>
    </location>
</feature>
<dbReference type="InterPro" id="IPR046522">
    <property type="entry name" value="DUF6699"/>
</dbReference>
<accession>A0ABR3IWM2</accession>